<dbReference type="InterPro" id="IPR032675">
    <property type="entry name" value="LRR_dom_sf"/>
</dbReference>
<evidence type="ECO:0000259" key="1">
    <source>
        <dbReference type="SMART" id="SM00256"/>
    </source>
</evidence>
<dbReference type="InterPro" id="IPR036047">
    <property type="entry name" value="F-box-like_dom_sf"/>
</dbReference>
<keyword evidence="3" id="KW-1185">Reference proteome</keyword>
<dbReference type="SMART" id="SM00256">
    <property type="entry name" value="FBOX"/>
    <property type="match status" value="1"/>
</dbReference>
<proteinExistence type="predicted"/>
<dbReference type="SUPFAM" id="SSF81383">
    <property type="entry name" value="F-box domain"/>
    <property type="match status" value="1"/>
</dbReference>
<dbReference type="Proteomes" id="UP000242180">
    <property type="component" value="Unassembled WGS sequence"/>
</dbReference>
<dbReference type="Pfam" id="PF12937">
    <property type="entry name" value="F-box-like"/>
    <property type="match status" value="1"/>
</dbReference>
<dbReference type="AlphaFoldDB" id="A0A1X2HWE3"/>
<sequence length="455" mass="52080">MIDEKLSYELLCCIFKELTLQDRVRCTGVSRRWRDILIRQWPGMWRHIEYTEEIDIPNAHRGRPEYKGFFAWLFSQAPADNVRSLVCKASPAFHAALVPILYRKPFPRLKTLRLINTMRGFVLPSLEPHKVLTDELECLEIGFSQISPGPTTGLVDVLLQRPSLTEPTLRGLGDRRPMPGCQSYLTCLHWFSDAPIPLSMIKQCPNLCSLVVLNRGLQGNANKLVTNIARWCPQLKFLSVQSDYYLVSENGHQMSVARHHDKDARPGLQKLVLQTVEDERVSDAAELILRNRQTLLHLDIEPNKVDLRRLMDTPDILAVETLVIGPDICWQMPPEPFVKPLVGRMPNLQHLHLVNFDLEQNMLLDLLTVCPRLRSLHLESLSGELALVQEQSVALPYLEELEVDDCHLDDAFLDSLDMLDALKEVNLTMRNEFTEKGRDLLLAKAPNIKTMKFFS</sequence>
<dbReference type="OrthoDB" id="629492at2759"/>
<accession>A0A1X2HWE3</accession>
<comment type="caution">
    <text evidence="2">The sequence shown here is derived from an EMBL/GenBank/DDBJ whole genome shotgun (WGS) entry which is preliminary data.</text>
</comment>
<dbReference type="InterPro" id="IPR001810">
    <property type="entry name" value="F-box_dom"/>
</dbReference>
<dbReference type="EMBL" id="MCGN01000001">
    <property type="protein sequence ID" value="ORZ03915.1"/>
    <property type="molecule type" value="Genomic_DNA"/>
</dbReference>
<evidence type="ECO:0000313" key="2">
    <source>
        <dbReference type="EMBL" id="ORZ03915.1"/>
    </source>
</evidence>
<reference evidence="2 3" key="1">
    <citation type="submission" date="2016-07" db="EMBL/GenBank/DDBJ databases">
        <title>Pervasive Adenine N6-methylation of Active Genes in Fungi.</title>
        <authorList>
            <consortium name="DOE Joint Genome Institute"/>
            <person name="Mondo S.J."/>
            <person name="Dannebaum R.O."/>
            <person name="Kuo R.C."/>
            <person name="Labutti K."/>
            <person name="Haridas S."/>
            <person name="Kuo A."/>
            <person name="Salamov A."/>
            <person name="Ahrendt S.R."/>
            <person name="Lipzen A."/>
            <person name="Sullivan W."/>
            <person name="Andreopoulos W.B."/>
            <person name="Clum A."/>
            <person name="Lindquist E."/>
            <person name="Daum C."/>
            <person name="Ramamoorthy G.K."/>
            <person name="Gryganskyi A."/>
            <person name="Culley D."/>
            <person name="Magnuson J.K."/>
            <person name="James T.Y."/>
            <person name="O'Malley M.A."/>
            <person name="Stajich J.E."/>
            <person name="Spatafora J.W."/>
            <person name="Visel A."/>
            <person name="Grigoriev I.V."/>
        </authorList>
    </citation>
    <scope>NUCLEOTIDE SEQUENCE [LARGE SCALE GENOMIC DNA]</scope>
    <source>
        <strain evidence="2 3">NRRL 2496</strain>
    </source>
</reference>
<dbReference type="PANTHER" id="PTHR38926:SF5">
    <property type="entry name" value="F-BOX AND LEUCINE-RICH REPEAT PROTEIN 6"/>
    <property type="match status" value="1"/>
</dbReference>
<dbReference type="SUPFAM" id="SSF52047">
    <property type="entry name" value="RNI-like"/>
    <property type="match status" value="1"/>
</dbReference>
<gene>
    <name evidence="2" type="ORF">BCR43DRAFT_510915</name>
</gene>
<protein>
    <recommendedName>
        <fullName evidence="1">F-box domain-containing protein</fullName>
    </recommendedName>
</protein>
<dbReference type="PANTHER" id="PTHR38926">
    <property type="entry name" value="F-BOX DOMAIN CONTAINING PROTEIN, EXPRESSED"/>
    <property type="match status" value="1"/>
</dbReference>
<dbReference type="CDD" id="cd09917">
    <property type="entry name" value="F-box_SF"/>
    <property type="match status" value="1"/>
</dbReference>
<organism evidence="2 3">
    <name type="scientific">Syncephalastrum racemosum</name>
    <name type="common">Filamentous fungus</name>
    <dbReference type="NCBI Taxonomy" id="13706"/>
    <lineage>
        <taxon>Eukaryota</taxon>
        <taxon>Fungi</taxon>
        <taxon>Fungi incertae sedis</taxon>
        <taxon>Mucoromycota</taxon>
        <taxon>Mucoromycotina</taxon>
        <taxon>Mucoromycetes</taxon>
        <taxon>Mucorales</taxon>
        <taxon>Syncephalastraceae</taxon>
        <taxon>Syncephalastrum</taxon>
    </lineage>
</organism>
<dbReference type="Gene3D" id="3.80.10.10">
    <property type="entry name" value="Ribonuclease Inhibitor"/>
    <property type="match status" value="1"/>
</dbReference>
<evidence type="ECO:0000313" key="3">
    <source>
        <dbReference type="Proteomes" id="UP000242180"/>
    </source>
</evidence>
<dbReference type="Gene3D" id="1.20.1280.50">
    <property type="match status" value="1"/>
</dbReference>
<feature type="domain" description="F-box" evidence="1">
    <location>
        <begin position="6"/>
        <end position="48"/>
    </location>
</feature>
<dbReference type="InParanoid" id="A0A1X2HWE3"/>
<name>A0A1X2HWE3_SYNRA</name>